<dbReference type="InterPro" id="IPR029044">
    <property type="entry name" value="Nucleotide-diphossugar_trans"/>
</dbReference>
<keyword evidence="3" id="KW-1185">Reference proteome</keyword>
<feature type="domain" description="Glycosyltransferase 2-like" evidence="1">
    <location>
        <begin position="10"/>
        <end position="125"/>
    </location>
</feature>
<sequence>MTALNKYALLVPCYNAVPYINNFINTLAQLKVPFNEIIFYDDGSTDATVSLLSAKGFRVIEGKVNKGPGYARNRLAEAATCDYIHFHDIDDEFNAGFLEMTEKKLSAAPADVVLGYADWIDPVSRAAIIKWRYSEDEIAEGPLAYFMSHPLGVINTVYKRSSFLQTGGFNEQIKCWEDTDLHIRMAAAGSVFRVIKEVMAYSLRHDHGISRDQALCWHCRLRFLERYLEAYRHLISRTIFETELEKVKNAFIRMRAYRYLGELIRMKKKYGLELKTRNISLLYGASRFLPKKLVDSIAASVSLLKTRPLTIGRNHD</sequence>
<proteinExistence type="predicted"/>
<evidence type="ECO:0000313" key="3">
    <source>
        <dbReference type="Proteomes" id="UP001589828"/>
    </source>
</evidence>
<dbReference type="EMBL" id="JBHLTS010000021">
    <property type="protein sequence ID" value="MFC0514573.1"/>
    <property type="molecule type" value="Genomic_DNA"/>
</dbReference>
<dbReference type="PANTHER" id="PTHR22916">
    <property type="entry name" value="GLYCOSYLTRANSFERASE"/>
    <property type="match status" value="1"/>
</dbReference>
<dbReference type="Proteomes" id="UP001589828">
    <property type="component" value="Unassembled WGS sequence"/>
</dbReference>
<dbReference type="SUPFAM" id="SSF53448">
    <property type="entry name" value="Nucleotide-diphospho-sugar transferases"/>
    <property type="match status" value="1"/>
</dbReference>
<dbReference type="Gene3D" id="3.90.550.10">
    <property type="entry name" value="Spore Coat Polysaccharide Biosynthesis Protein SpsA, Chain A"/>
    <property type="match status" value="1"/>
</dbReference>
<reference evidence="2 3" key="1">
    <citation type="submission" date="2024-09" db="EMBL/GenBank/DDBJ databases">
        <authorList>
            <person name="Sun Q."/>
            <person name="Mori K."/>
        </authorList>
    </citation>
    <scope>NUCLEOTIDE SEQUENCE [LARGE SCALE GENOMIC DNA]</scope>
    <source>
        <strain evidence="2 3">NCAIM B.02415</strain>
    </source>
</reference>
<evidence type="ECO:0000259" key="1">
    <source>
        <dbReference type="Pfam" id="PF00535"/>
    </source>
</evidence>
<comment type="caution">
    <text evidence="2">The sequence shown here is derived from an EMBL/GenBank/DDBJ whole genome shotgun (WGS) entry which is preliminary data.</text>
</comment>
<accession>A0ABV6L554</accession>
<name>A0ABV6L554_9SPHI</name>
<gene>
    <name evidence="2" type="ORF">ACFFGT_10185</name>
</gene>
<evidence type="ECO:0000313" key="2">
    <source>
        <dbReference type="EMBL" id="MFC0514573.1"/>
    </source>
</evidence>
<dbReference type="InterPro" id="IPR001173">
    <property type="entry name" value="Glyco_trans_2-like"/>
</dbReference>
<dbReference type="RefSeq" id="WP_377022417.1">
    <property type="nucleotide sequence ID" value="NZ_JBHLTS010000021.1"/>
</dbReference>
<dbReference type="Pfam" id="PF00535">
    <property type="entry name" value="Glycos_transf_2"/>
    <property type="match status" value="1"/>
</dbReference>
<dbReference type="CDD" id="cd00761">
    <property type="entry name" value="Glyco_tranf_GTA_type"/>
    <property type="match status" value="1"/>
</dbReference>
<protein>
    <submittedName>
        <fullName evidence="2">Glycosyltransferase family 2 protein</fullName>
    </submittedName>
</protein>
<organism evidence="2 3">
    <name type="scientific">Mucilaginibacter angelicae</name>
    <dbReference type="NCBI Taxonomy" id="869718"/>
    <lineage>
        <taxon>Bacteria</taxon>
        <taxon>Pseudomonadati</taxon>
        <taxon>Bacteroidota</taxon>
        <taxon>Sphingobacteriia</taxon>
        <taxon>Sphingobacteriales</taxon>
        <taxon>Sphingobacteriaceae</taxon>
        <taxon>Mucilaginibacter</taxon>
    </lineage>
</organism>